<evidence type="ECO:0000256" key="7">
    <source>
        <dbReference type="ARBA" id="ARBA00022679"/>
    </source>
</evidence>
<sequence length="385" mass="41410">MSAGHRSDRGRRRPEELLARRGGSVELLRVPAALFGAVSGARSRLYDLRLLPISRLDVPVVCVGNLTAGGTGKTPLVIWLARWFAARGWRPGVLSRGYGSQALDRSLGAASTPGAPRGDEARLLARTLPGVPMVQNADRVAGGRELERAGVDVILMDDGFQHRRLHRERDIVLVDATRPWGLPPAGGEAVRALLPRGLLRESPSALARADAIVVTRCDQVEQERLRALVAELAEFAPGVPLVTSSHRVTGLRDGAGGFWPLSRLAGRQVDLVSAIGNPDAFEQTIERLGARVREHRRFVDHHAYTAADLIGLGAADKLDPEAPPVPVVTTSKDAVKLETLLPGALAVEIEFEPQSGEAAFEAVLEAIRPGRARLQRQSLHEGLHG</sequence>
<keyword evidence="9 13" id="KW-0418">Kinase</keyword>
<proteinExistence type="inferred from homology"/>
<name>A0A518BPP9_9BACT</name>
<keyword evidence="15" id="KW-1185">Reference proteome</keyword>
<gene>
    <name evidence="13 14" type="primary">lpxK</name>
    <name evidence="14" type="ORF">Pla133_40640</name>
</gene>
<keyword evidence="6 13" id="KW-0441">Lipid A biosynthesis</keyword>
<dbReference type="GO" id="GO:0009244">
    <property type="term" value="P:lipopolysaccharide core region biosynthetic process"/>
    <property type="evidence" value="ECO:0007669"/>
    <property type="project" value="TreeGrafter"/>
</dbReference>
<evidence type="ECO:0000256" key="10">
    <source>
        <dbReference type="ARBA" id="ARBA00022840"/>
    </source>
</evidence>
<dbReference type="Proteomes" id="UP000316921">
    <property type="component" value="Chromosome"/>
</dbReference>
<dbReference type="GO" id="GO:0009029">
    <property type="term" value="F:lipid-A 4'-kinase activity"/>
    <property type="evidence" value="ECO:0007669"/>
    <property type="project" value="UniProtKB-UniRule"/>
</dbReference>
<evidence type="ECO:0000256" key="1">
    <source>
        <dbReference type="ARBA" id="ARBA00002274"/>
    </source>
</evidence>
<evidence type="ECO:0000256" key="6">
    <source>
        <dbReference type="ARBA" id="ARBA00022556"/>
    </source>
</evidence>
<reference evidence="14 15" key="1">
    <citation type="submission" date="2019-02" db="EMBL/GenBank/DDBJ databases">
        <title>Deep-cultivation of Planctomycetes and their phenomic and genomic characterization uncovers novel biology.</title>
        <authorList>
            <person name="Wiegand S."/>
            <person name="Jogler M."/>
            <person name="Boedeker C."/>
            <person name="Pinto D."/>
            <person name="Vollmers J."/>
            <person name="Rivas-Marin E."/>
            <person name="Kohn T."/>
            <person name="Peeters S.H."/>
            <person name="Heuer A."/>
            <person name="Rast P."/>
            <person name="Oberbeckmann S."/>
            <person name="Bunk B."/>
            <person name="Jeske O."/>
            <person name="Meyerdierks A."/>
            <person name="Storesund J.E."/>
            <person name="Kallscheuer N."/>
            <person name="Luecker S."/>
            <person name="Lage O.M."/>
            <person name="Pohl T."/>
            <person name="Merkel B.J."/>
            <person name="Hornburger P."/>
            <person name="Mueller R.-W."/>
            <person name="Bruemmer F."/>
            <person name="Labrenz M."/>
            <person name="Spormann A.M."/>
            <person name="Op den Camp H."/>
            <person name="Overmann J."/>
            <person name="Amann R."/>
            <person name="Jetten M.S.M."/>
            <person name="Mascher T."/>
            <person name="Medema M.H."/>
            <person name="Devos D.P."/>
            <person name="Kaster A.-K."/>
            <person name="Ovreas L."/>
            <person name="Rohde M."/>
            <person name="Galperin M.Y."/>
            <person name="Jogler C."/>
        </authorList>
    </citation>
    <scope>NUCLEOTIDE SEQUENCE [LARGE SCALE GENOMIC DNA]</scope>
    <source>
        <strain evidence="14 15">Pla133</strain>
    </source>
</reference>
<dbReference type="GO" id="GO:0005886">
    <property type="term" value="C:plasma membrane"/>
    <property type="evidence" value="ECO:0007669"/>
    <property type="project" value="TreeGrafter"/>
</dbReference>
<dbReference type="EC" id="2.7.1.130" evidence="3 13"/>
<evidence type="ECO:0000256" key="3">
    <source>
        <dbReference type="ARBA" id="ARBA00012071"/>
    </source>
</evidence>
<evidence type="ECO:0000256" key="2">
    <source>
        <dbReference type="ARBA" id="ARBA00004870"/>
    </source>
</evidence>
<dbReference type="HAMAP" id="MF_00409">
    <property type="entry name" value="LpxK"/>
    <property type="match status" value="1"/>
</dbReference>
<evidence type="ECO:0000313" key="14">
    <source>
        <dbReference type="EMBL" id="QDU68949.1"/>
    </source>
</evidence>
<organism evidence="14 15">
    <name type="scientific">Engelhardtia mirabilis</name>
    <dbReference type="NCBI Taxonomy" id="2528011"/>
    <lineage>
        <taxon>Bacteria</taxon>
        <taxon>Pseudomonadati</taxon>
        <taxon>Planctomycetota</taxon>
        <taxon>Planctomycetia</taxon>
        <taxon>Planctomycetia incertae sedis</taxon>
        <taxon>Engelhardtia</taxon>
    </lineage>
</organism>
<evidence type="ECO:0000256" key="5">
    <source>
        <dbReference type="ARBA" id="ARBA00022516"/>
    </source>
</evidence>
<comment type="function">
    <text evidence="1 13">Transfers the gamma-phosphate of ATP to the 4'-position of a tetraacyldisaccharide 1-phosphate intermediate (termed DS-1-P) to form tetraacyldisaccharide 1,4'-bis-phosphate (lipid IVA).</text>
</comment>
<evidence type="ECO:0000256" key="11">
    <source>
        <dbReference type="ARBA" id="ARBA00023098"/>
    </source>
</evidence>
<dbReference type="KEGG" id="pbap:Pla133_40640"/>
<keyword evidence="5 13" id="KW-0444">Lipid biosynthesis</keyword>
<dbReference type="GO" id="GO:0009245">
    <property type="term" value="P:lipid A biosynthetic process"/>
    <property type="evidence" value="ECO:0007669"/>
    <property type="project" value="UniProtKB-UniRule"/>
</dbReference>
<evidence type="ECO:0000256" key="12">
    <source>
        <dbReference type="ARBA" id="ARBA00029757"/>
    </source>
</evidence>
<keyword evidence="10 13" id="KW-0067">ATP-binding</keyword>
<accession>A0A518BPP9</accession>
<keyword evidence="8 13" id="KW-0547">Nucleotide-binding</keyword>
<dbReference type="UniPathway" id="UPA00359">
    <property type="reaction ID" value="UER00482"/>
</dbReference>
<dbReference type="PANTHER" id="PTHR42724:SF1">
    <property type="entry name" value="TETRAACYLDISACCHARIDE 4'-KINASE, MITOCHONDRIAL-RELATED"/>
    <property type="match status" value="1"/>
</dbReference>
<dbReference type="AlphaFoldDB" id="A0A518BPP9"/>
<evidence type="ECO:0000256" key="13">
    <source>
        <dbReference type="HAMAP-Rule" id="MF_00409"/>
    </source>
</evidence>
<dbReference type="PANTHER" id="PTHR42724">
    <property type="entry name" value="TETRAACYLDISACCHARIDE 4'-KINASE"/>
    <property type="match status" value="1"/>
</dbReference>
<dbReference type="Gene3D" id="3.40.50.300">
    <property type="entry name" value="P-loop containing nucleotide triphosphate hydrolases"/>
    <property type="match status" value="1"/>
</dbReference>
<dbReference type="Pfam" id="PF02606">
    <property type="entry name" value="LpxK"/>
    <property type="match status" value="1"/>
</dbReference>
<dbReference type="RefSeq" id="WP_145068402.1">
    <property type="nucleotide sequence ID" value="NZ_CP036287.1"/>
</dbReference>
<dbReference type="NCBIfam" id="TIGR00682">
    <property type="entry name" value="lpxK"/>
    <property type="match status" value="1"/>
</dbReference>
<feature type="binding site" evidence="13">
    <location>
        <begin position="67"/>
        <end position="74"/>
    </location>
    <ligand>
        <name>ATP</name>
        <dbReference type="ChEBI" id="CHEBI:30616"/>
    </ligand>
</feature>
<comment type="similarity">
    <text evidence="13">Belongs to the LpxK family.</text>
</comment>
<dbReference type="EMBL" id="CP036287">
    <property type="protein sequence ID" value="QDU68949.1"/>
    <property type="molecule type" value="Genomic_DNA"/>
</dbReference>
<keyword evidence="7 13" id="KW-0808">Transferase</keyword>
<dbReference type="GO" id="GO:0005524">
    <property type="term" value="F:ATP binding"/>
    <property type="evidence" value="ECO:0007669"/>
    <property type="project" value="UniProtKB-UniRule"/>
</dbReference>
<evidence type="ECO:0000256" key="8">
    <source>
        <dbReference type="ARBA" id="ARBA00022741"/>
    </source>
</evidence>
<comment type="pathway">
    <text evidence="2 13">Glycolipid biosynthesis; lipid IV(A) biosynthesis; lipid IV(A) from (3R)-3-hydroxytetradecanoyl-[acyl-carrier-protein] and UDP-N-acetyl-alpha-D-glucosamine: step 6/6.</text>
</comment>
<dbReference type="InterPro" id="IPR027417">
    <property type="entry name" value="P-loop_NTPase"/>
</dbReference>
<comment type="catalytic activity">
    <reaction evidence="13">
        <text>a lipid A disaccharide + ATP = a lipid IVA + ADP + H(+)</text>
        <dbReference type="Rhea" id="RHEA:67840"/>
        <dbReference type="ChEBI" id="CHEBI:15378"/>
        <dbReference type="ChEBI" id="CHEBI:30616"/>
        <dbReference type="ChEBI" id="CHEBI:176343"/>
        <dbReference type="ChEBI" id="CHEBI:176425"/>
        <dbReference type="ChEBI" id="CHEBI:456216"/>
        <dbReference type="EC" id="2.7.1.130"/>
    </reaction>
</comment>
<evidence type="ECO:0000256" key="9">
    <source>
        <dbReference type="ARBA" id="ARBA00022777"/>
    </source>
</evidence>
<evidence type="ECO:0000313" key="15">
    <source>
        <dbReference type="Proteomes" id="UP000316921"/>
    </source>
</evidence>
<keyword evidence="11 13" id="KW-0443">Lipid metabolism</keyword>
<dbReference type="SUPFAM" id="SSF52540">
    <property type="entry name" value="P-loop containing nucleoside triphosphate hydrolases"/>
    <property type="match status" value="1"/>
</dbReference>
<evidence type="ECO:0000256" key="4">
    <source>
        <dbReference type="ARBA" id="ARBA00016436"/>
    </source>
</evidence>
<dbReference type="InterPro" id="IPR003758">
    <property type="entry name" value="LpxK"/>
</dbReference>
<protein>
    <recommendedName>
        <fullName evidence="4 13">Tetraacyldisaccharide 4'-kinase</fullName>
        <ecNumber evidence="3 13">2.7.1.130</ecNumber>
    </recommendedName>
    <alternativeName>
        <fullName evidence="12 13">Lipid A 4'-kinase</fullName>
    </alternativeName>
</protein>